<keyword evidence="5 13" id="KW-0812">Transmembrane</keyword>
<comment type="similarity">
    <text evidence="13">Belongs to the ligand-gated ion channel (TC 1.A.9) family.</text>
</comment>
<gene>
    <name evidence="18" type="primary">LOC109481313</name>
</gene>
<dbReference type="GO" id="GO:0004888">
    <property type="term" value="F:transmembrane signaling receptor activity"/>
    <property type="evidence" value="ECO:0007669"/>
    <property type="project" value="InterPro"/>
</dbReference>
<dbReference type="InterPro" id="IPR006028">
    <property type="entry name" value="GABAA/Glycine_rcpt"/>
</dbReference>
<dbReference type="InterPro" id="IPR006201">
    <property type="entry name" value="Neur_channel"/>
</dbReference>
<dbReference type="Pfam" id="PF02931">
    <property type="entry name" value="Neur_chan_LBD"/>
    <property type="match status" value="1"/>
</dbReference>
<feature type="chain" id="PRO_5028502057" evidence="13">
    <location>
        <begin position="21"/>
        <end position="476"/>
    </location>
</feature>
<dbReference type="Pfam" id="PF02932">
    <property type="entry name" value="Neur_chan_memb"/>
    <property type="match status" value="1"/>
</dbReference>
<feature type="transmembrane region" description="Helical" evidence="13">
    <location>
        <begin position="271"/>
        <end position="292"/>
    </location>
</feature>
<keyword evidence="9 13" id="KW-0472">Membrane</keyword>
<dbReference type="GO" id="GO:0005230">
    <property type="term" value="F:extracellular ligand-gated monoatomic ion channel activity"/>
    <property type="evidence" value="ECO:0007669"/>
    <property type="project" value="InterPro"/>
</dbReference>
<dbReference type="Gene3D" id="1.20.58.390">
    <property type="entry name" value="Neurotransmitter-gated ion-channel transmembrane domain"/>
    <property type="match status" value="1"/>
</dbReference>
<accession>A0A6P4ZDP3</accession>
<dbReference type="InterPro" id="IPR038050">
    <property type="entry name" value="Neuro_actylchol_rec"/>
</dbReference>
<feature type="signal peptide" evidence="13">
    <location>
        <begin position="1"/>
        <end position="20"/>
    </location>
</feature>
<evidence type="ECO:0000256" key="11">
    <source>
        <dbReference type="ARBA" id="ARBA00023214"/>
    </source>
</evidence>
<dbReference type="InterPro" id="IPR006202">
    <property type="entry name" value="Neur_chan_lig-bd"/>
</dbReference>
<dbReference type="CDD" id="cd19049">
    <property type="entry name" value="LGIC_TM_anion"/>
    <property type="match status" value="1"/>
</dbReference>
<dbReference type="PANTHER" id="PTHR18945">
    <property type="entry name" value="NEUROTRANSMITTER GATED ION CHANNEL"/>
    <property type="match status" value="1"/>
</dbReference>
<evidence type="ECO:0000256" key="1">
    <source>
        <dbReference type="ARBA" id="ARBA00004141"/>
    </source>
</evidence>
<keyword evidence="8 13" id="KW-0406">Ion transport</keyword>
<dbReference type="FunFam" id="2.70.170.10:FF:000014">
    <property type="entry name" value="Glycine receptor subunit beta"/>
    <property type="match status" value="1"/>
</dbReference>
<evidence type="ECO:0000256" key="2">
    <source>
        <dbReference type="ARBA" id="ARBA00004236"/>
    </source>
</evidence>
<feature type="transmembrane region" description="Helical" evidence="13">
    <location>
        <begin position="336"/>
        <end position="359"/>
    </location>
</feature>
<dbReference type="NCBIfam" id="TIGR00860">
    <property type="entry name" value="LIC"/>
    <property type="match status" value="1"/>
</dbReference>
<keyword evidence="12 13" id="KW-0407">Ion channel</keyword>
<dbReference type="InterPro" id="IPR006029">
    <property type="entry name" value="Neurotrans-gated_channel_TM"/>
</dbReference>
<feature type="domain" description="Neurotransmitter-gated ion-channel transmembrane" evidence="16">
    <location>
        <begin position="278"/>
        <end position="364"/>
    </location>
</feature>
<dbReference type="SUPFAM" id="SSF63712">
    <property type="entry name" value="Nicotinic receptor ligand binding domain-like"/>
    <property type="match status" value="1"/>
</dbReference>
<sequence length="476" mass="53650">MRLATGLLLFGAVFWSKGLSVVVEDVDDPPFLRQPRQVSDGGPDNTTDSNTGFEAATASNIGTTPASMALVLQMLDNYDQRLRPDFRGGAVTVTFQLYILTMGSISESSMDYVVTVFLRQQWNDPRFVYTGFDGNLTLYDTVIDDVWLPDVFFVNEKAAGFASSTGTSRMMRIHPNGDVLYSTKKTALLACPMNFALYPMDSQECSIKIESFSHSTKDIVLEWADPPIILADDIQLPEYKILSTTPERCDVVRRIGTFSCLEGRFKMVRRMGYYIIQTYIPSILIVILSWLTFWISPEIAPARVALGITTVLTSTTFTAINRSTMPRFSYVRAIDIWLLACSFFIFAALVEFAAVHFLFKRHKKFGFSGRLRRLLGLEHPPPEGTEEVELKPSASTTSERLLLGGGHTQIRLENAEPKPAEVTGEEEKHHRTLEELKALYQKRARRIDLAARIVFPSVFCIFNLCYWGVFLPQYEG</sequence>
<dbReference type="PRINTS" id="PR00253">
    <property type="entry name" value="GABAARECEPTR"/>
</dbReference>
<dbReference type="InterPro" id="IPR018000">
    <property type="entry name" value="Neurotransmitter_ion_chnl_CS"/>
</dbReference>
<evidence type="ECO:0000256" key="10">
    <source>
        <dbReference type="ARBA" id="ARBA00023173"/>
    </source>
</evidence>
<keyword evidence="3 13" id="KW-0813">Transport</keyword>
<dbReference type="OrthoDB" id="442503at2759"/>
<evidence type="ECO:0000256" key="9">
    <source>
        <dbReference type="ARBA" id="ARBA00023136"/>
    </source>
</evidence>
<keyword evidence="10" id="KW-0869">Chloride channel</keyword>
<dbReference type="RefSeq" id="XP_019639415.1">
    <property type="nucleotide sequence ID" value="XM_019783856.1"/>
</dbReference>
<dbReference type="SUPFAM" id="SSF90112">
    <property type="entry name" value="Neurotransmitter-gated ion-channel transmembrane pore"/>
    <property type="match status" value="1"/>
</dbReference>
<evidence type="ECO:0000256" key="6">
    <source>
        <dbReference type="ARBA" id="ARBA00022729"/>
    </source>
</evidence>
<keyword evidence="7 13" id="KW-1133">Transmembrane helix</keyword>
<feature type="transmembrane region" description="Helical" evidence="13">
    <location>
        <begin position="449"/>
        <end position="469"/>
    </location>
</feature>
<keyword evidence="11" id="KW-0868">Chloride</keyword>
<dbReference type="InterPro" id="IPR036719">
    <property type="entry name" value="Neuro-gated_channel_TM_sf"/>
</dbReference>
<evidence type="ECO:0000256" key="5">
    <source>
        <dbReference type="ARBA" id="ARBA00022692"/>
    </source>
</evidence>
<organism evidence="17 18">
    <name type="scientific">Branchiostoma belcheri</name>
    <name type="common">Amphioxus</name>
    <dbReference type="NCBI Taxonomy" id="7741"/>
    <lineage>
        <taxon>Eukaryota</taxon>
        <taxon>Metazoa</taxon>
        <taxon>Chordata</taxon>
        <taxon>Cephalochordata</taxon>
        <taxon>Leptocardii</taxon>
        <taxon>Amphioxiformes</taxon>
        <taxon>Branchiostomatidae</taxon>
        <taxon>Branchiostoma</taxon>
    </lineage>
</organism>
<dbReference type="Gene3D" id="2.70.170.10">
    <property type="entry name" value="Neurotransmitter-gated ion-channel ligand-binding domain"/>
    <property type="match status" value="1"/>
</dbReference>
<dbReference type="PRINTS" id="PR00252">
    <property type="entry name" value="NRIONCHANNEL"/>
</dbReference>
<keyword evidence="6 13" id="KW-0732">Signal</keyword>
<dbReference type="GO" id="GO:0005886">
    <property type="term" value="C:plasma membrane"/>
    <property type="evidence" value="ECO:0007669"/>
    <property type="project" value="UniProtKB-SubCell"/>
</dbReference>
<feature type="domain" description="Neurotransmitter-gated ion-channel ligand-binding" evidence="15">
    <location>
        <begin position="69"/>
        <end position="243"/>
    </location>
</feature>
<evidence type="ECO:0000256" key="4">
    <source>
        <dbReference type="ARBA" id="ARBA00022475"/>
    </source>
</evidence>
<dbReference type="InterPro" id="IPR036734">
    <property type="entry name" value="Neur_chan_lig-bd_sf"/>
</dbReference>
<dbReference type="GO" id="GO:0034707">
    <property type="term" value="C:chloride channel complex"/>
    <property type="evidence" value="ECO:0007669"/>
    <property type="project" value="UniProtKB-KW"/>
</dbReference>
<feature type="transmembrane region" description="Helical" evidence="13">
    <location>
        <begin position="304"/>
        <end position="324"/>
    </location>
</feature>
<evidence type="ECO:0000256" key="8">
    <source>
        <dbReference type="ARBA" id="ARBA00023065"/>
    </source>
</evidence>
<keyword evidence="4" id="KW-1003">Cell membrane</keyword>
<feature type="region of interest" description="Disordered" evidence="14">
    <location>
        <begin position="32"/>
        <end position="53"/>
    </location>
</feature>
<evidence type="ECO:0000256" key="7">
    <source>
        <dbReference type="ARBA" id="ARBA00022989"/>
    </source>
</evidence>
<name>A0A6P4ZDP3_BRABE</name>
<evidence type="ECO:0000256" key="12">
    <source>
        <dbReference type="ARBA" id="ARBA00023303"/>
    </source>
</evidence>
<keyword evidence="17" id="KW-1185">Reference proteome</keyword>
<evidence type="ECO:0000256" key="3">
    <source>
        <dbReference type="ARBA" id="ARBA00022448"/>
    </source>
</evidence>
<feature type="compositionally biased region" description="Polar residues" evidence="14">
    <location>
        <begin position="44"/>
        <end position="53"/>
    </location>
</feature>
<comment type="subcellular location">
    <subcellularLocation>
        <location evidence="2">Cell membrane</location>
    </subcellularLocation>
    <subcellularLocation>
        <location evidence="1">Membrane</location>
        <topology evidence="1">Multi-pass membrane protein</topology>
    </subcellularLocation>
</comment>
<evidence type="ECO:0000313" key="17">
    <source>
        <dbReference type="Proteomes" id="UP000515135"/>
    </source>
</evidence>
<dbReference type="PROSITE" id="PS00236">
    <property type="entry name" value="NEUROTR_ION_CHANNEL"/>
    <property type="match status" value="1"/>
</dbReference>
<reference evidence="18" key="1">
    <citation type="submission" date="2025-08" db="UniProtKB">
        <authorList>
            <consortium name="RefSeq"/>
        </authorList>
    </citation>
    <scope>IDENTIFICATION</scope>
    <source>
        <tissue evidence="18">Gonad</tissue>
    </source>
</reference>
<protein>
    <submittedName>
        <fullName evidence="18">Glycine receptor subunit alphaZ1-like isoform X2</fullName>
    </submittedName>
</protein>
<dbReference type="GO" id="GO:0005254">
    <property type="term" value="F:chloride channel activity"/>
    <property type="evidence" value="ECO:0007669"/>
    <property type="project" value="UniProtKB-KW"/>
</dbReference>
<dbReference type="Proteomes" id="UP000515135">
    <property type="component" value="Unplaced"/>
</dbReference>
<evidence type="ECO:0000259" key="15">
    <source>
        <dbReference type="Pfam" id="PF02931"/>
    </source>
</evidence>
<dbReference type="GeneID" id="109481313"/>
<evidence type="ECO:0000313" key="18">
    <source>
        <dbReference type="RefSeq" id="XP_019639415.1"/>
    </source>
</evidence>
<evidence type="ECO:0000256" key="14">
    <source>
        <dbReference type="SAM" id="MobiDB-lite"/>
    </source>
</evidence>
<evidence type="ECO:0000259" key="16">
    <source>
        <dbReference type="Pfam" id="PF02932"/>
    </source>
</evidence>
<evidence type="ECO:0000256" key="13">
    <source>
        <dbReference type="RuleBase" id="RU000687"/>
    </source>
</evidence>
<proteinExistence type="inferred from homology"/>
<dbReference type="AlphaFoldDB" id="A0A6P4ZDP3"/>